<evidence type="ECO:0000313" key="2">
    <source>
        <dbReference type="EMBL" id="ABW66502.1"/>
    </source>
</evidence>
<evidence type="ECO:0000313" key="3">
    <source>
        <dbReference type="Proteomes" id="UP000008561"/>
    </source>
</evidence>
<dbReference type="SUPFAM" id="SSF111126">
    <property type="entry name" value="Ligand-binding domain in the NO signalling and Golgi transport"/>
    <property type="match status" value="1"/>
</dbReference>
<dbReference type="eggNOG" id="COG1719">
    <property type="taxonomic scope" value="Bacteria"/>
</dbReference>
<dbReference type="OrthoDB" id="5417528at2"/>
<reference evidence="2 3" key="1">
    <citation type="submission" date="2007-10" db="EMBL/GenBank/DDBJ databases">
        <title>Complete sequence of Desulfococcus oleovorans Hxd3.</title>
        <authorList>
            <consortium name="US DOE Joint Genome Institute"/>
            <person name="Copeland A."/>
            <person name="Lucas S."/>
            <person name="Lapidus A."/>
            <person name="Barry K."/>
            <person name="Glavina del Rio T."/>
            <person name="Dalin E."/>
            <person name="Tice H."/>
            <person name="Pitluck S."/>
            <person name="Kiss H."/>
            <person name="Brettin T."/>
            <person name="Bruce D."/>
            <person name="Detter J.C."/>
            <person name="Han C."/>
            <person name="Schmutz J."/>
            <person name="Larimer F."/>
            <person name="Land M."/>
            <person name="Hauser L."/>
            <person name="Kyrpides N."/>
            <person name="Kim E."/>
            <person name="Wawrik B."/>
            <person name="Richardson P."/>
        </authorList>
    </citation>
    <scope>NUCLEOTIDE SEQUENCE [LARGE SCALE GENOMIC DNA]</scope>
    <source>
        <strain evidence="3">DSM 6200 / JCM 39069 / Hxd3</strain>
    </source>
</reference>
<name>A8ZUT9_DESOH</name>
<dbReference type="Proteomes" id="UP000008561">
    <property type="component" value="Chromosome"/>
</dbReference>
<dbReference type="HOGENOM" id="CLU_1123120_0_0_7"/>
<proteinExistence type="predicted"/>
<dbReference type="PANTHER" id="PTHR35090">
    <property type="entry name" value="DNA-DIRECTED RNA POLYMERASE SUBUNIT I"/>
    <property type="match status" value="1"/>
</dbReference>
<dbReference type="InterPro" id="IPR024096">
    <property type="entry name" value="NO_sig/Golgi_transp_ligand-bd"/>
</dbReference>
<organism evidence="2 3">
    <name type="scientific">Desulfosudis oleivorans (strain DSM 6200 / JCM 39069 / Hxd3)</name>
    <name type="common">Desulfococcus oleovorans</name>
    <dbReference type="NCBI Taxonomy" id="96561"/>
    <lineage>
        <taxon>Bacteria</taxon>
        <taxon>Pseudomonadati</taxon>
        <taxon>Thermodesulfobacteriota</taxon>
        <taxon>Desulfobacteria</taxon>
        <taxon>Desulfobacterales</taxon>
        <taxon>Desulfosudaceae</taxon>
        <taxon>Desulfosudis</taxon>
    </lineage>
</organism>
<dbReference type="EMBL" id="CP000859">
    <property type="protein sequence ID" value="ABW66502.1"/>
    <property type="molecule type" value="Genomic_DNA"/>
</dbReference>
<gene>
    <name evidence="2" type="ordered locus">Dole_0692</name>
</gene>
<dbReference type="InterPro" id="IPR004096">
    <property type="entry name" value="V4R"/>
</dbReference>
<dbReference type="PANTHER" id="PTHR35090:SF1">
    <property type="entry name" value="SLR0144 PROTEIN"/>
    <property type="match status" value="1"/>
</dbReference>
<dbReference type="KEGG" id="dol:Dole_0692"/>
<dbReference type="Gene3D" id="3.30.1380.20">
    <property type="entry name" value="Trafficking protein particle complex subunit 3"/>
    <property type="match status" value="1"/>
</dbReference>
<dbReference type="SMART" id="SM00989">
    <property type="entry name" value="V4R"/>
    <property type="match status" value="1"/>
</dbReference>
<keyword evidence="3" id="KW-1185">Reference proteome</keyword>
<dbReference type="STRING" id="96561.Dole_0692"/>
<evidence type="ECO:0000259" key="1">
    <source>
        <dbReference type="SMART" id="SM00989"/>
    </source>
</evidence>
<sequence length="241" mass="26549">MDKRLQIKLLLGLIGFLERHPLLVRLFLKPFANAPFLSRKLMVLPRAYMGATAFDIHDVDLPAGRIGIGGVEEIMAGAKIIHLLHTTLADHLDEKEKAAALYNMGVALCTWEVTCALEGGRWAPSFLVPLIANSQILDQVRTDPLMAKFFTKTMNMMSRLITDEGGWGHLDFDFSAAPMQVFLSNSQEARWLGPSPTPVCHFYAGIVAGYAGTISGKTIRVKEVACSAMGAEKCVFHLFEE</sequence>
<dbReference type="RefSeq" id="WP_012174121.1">
    <property type="nucleotide sequence ID" value="NC_009943.1"/>
</dbReference>
<feature type="domain" description="4-vinyl reductase 4VR" evidence="1">
    <location>
        <begin position="178"/>
        <end position="240"/>
    </location>
</feature>
<dbReference type="AlphaFoldDB" id="A8ZUT9"/>
<dbReference type="Pfam" id="PF02830">
    <property type="entry name" value="V4R"/>
    <property type="match status" value="1"/>
</dbReference>
<protein>
    <submittedName>
        <fullName evidence="2">4-vinyl reductase 4VR</fullName>
    </submittedName>
</protein>
<accession>A8ZUT9</accession>